<protein>
    <submittedName>
        <fullName evidence="1">Uncharacterized protein</fullName>
    </submittedName>
</protein>
<dbReference type="Proteomes" id="UP001555786">
    <property type="component" value="Unassembled WGS sequence"/>
</dbReference>
<keyword evidence="2" id="KW-1185">Reference proteome</keyword>
<dbReference type="EMBL" id="JBFNQD010000002">
    <property type="protein sequence ID" value="MEW9305463.1"/>
    <property type="molecule type" value="Genomic_DNA"/>
</dbReference>
<accession>A0ABV3PIK4</accession>
<name>A0ABV3PIK4_9HYPH</name>
<organism evidence="1 2">
    <name type="scientific">Labrys neptuniae</name>
    <dbReference type="NCBI Taxonomy" id="376174"/>
    <lineage>
        <taxon>Bacteria</taxon>
        <taxon>Pseudomonadati</taxon>
        <taxon>Pseudomonadota</taxon>
        <taxon>Alphaproteobacteria</taxon>
        <taxon>Hyphomicrobiales</taxon>
        <taxon>Xanthobacteraceae</taxon>
        <taxon>Labrys</taxon>
    </lineage>
</organism>
<proteinExistence type="predicted"/>
<evidence type="ECO:0000313" key="2">
    <source>
        <dbReference type="Proteomes" id="UP001555786"/>
    </source>
</evidence>
<comment type="caution">
    <text evidence="1">The sequence shown here is derived from an EMBL/GenBank/DDBJ whole genome shotgun (WGS) entry which is preliminary data.</text>
</comment>
<evidence type="ECO:0000313" key="1">
    <source>
        <dbReference type="EMBL" id="MEW9305463.1"/>
    </source>
</evidence>
<gene>
    <name evidence="1" type="ORF">ABXS05_07950</name>
</gene>
<sequence length="321" mass="35171">MLLLGGKEPSGRAIVRVPIDQCQIVIANATAVKISIDGQDLQSSLPDTALKRIAETRQAETSLILLNDTQPNAQPILTYYTISFRIADTSELNHVDDVFAELLVSSSITRGTIDRFLADARTQGPGSDYASGLADYCLGVLLKERPETESLTTPFSRYRGLYGSALEVLTDFDRPLARLITEVARFALNDFSGADRQTGYWELDLARALLSDPKRTSMPSLEDSARRRPICPIDHGTARILDLAARMARETRWSPILDDECRKVASSAVLDATDREKALAIWAAAALRAGSSRSAVEPLTQIAAVYPFNGWAEQSLENISK</sequence>
<reference evidence="1 2" key="1">
    <citation type="submission" date="2024-07" db="EMBL/GenBank/DDBJ databases">
        <title>Description of Labrys sedimenti sp. nov., isolated from a diclofenac-degrading enrichment culture.</title>
        <authorList>
            <person name="Tancsics A."/>
            <person name="Csepanyi A."/>
        </authorList>
    </citation>
    <scope>NUCLEOTIDE SEQUENCE [LARGE SCALE GENOMIC DNA]</scope>
    <source>
        <strain evidence="1 2">LMG 23578</strain>
    </source>
</reference>
<dbReference type="RefSeq" id="WP_367623507.1">
    <property type="nucleotide sequence ID" value="NZ_JBFNQD010000002.1"/>
</dbReference>